<sequence length="315" mass="35857">MMENNWQYHARYALKGANQSNDFFKTKAFKDQTFPIKIPLEFAQLIDKNNKNDPLLKQVISAKVLSKSANFSLSPLEDEKYSPVAGLIHKYPNRVLLIASQVCAIHCQYCFRQNFNYTEHDAISNWNEVQNYIINNIKINEVILSGGDPLSLSGDKLSVLIDNIANIAHIKTLRIHTRSAVVTPNRITNKLSDILNQSRLNVVMVLHTNHAQELSAQFAQKITKLSGITLLNQSVLLKGVNDSIEELTELCLKLFDLGIFPYYLHMLDKVQGAQDFLVKDDYAIQLHQQLKNNLSGYLVPRLVRDNGNHSKDWLL</sequence>
<dbReference type="InterPro" id="IPR022462">
    <property type="entry name" value="EpmB"/>
</dbReference>
<comment type="cofactor">
    <cofactor evidence="3">
        <name>[4Fe-4S] cluster</name>
        <dbReference type="ChEBI" id="CHEBI:49883"/>
    </cofactor>
</comment>
<reference evidence="16 17" key="1">
    <citation type="submission" date="2020-05" db="EMBL/GenBank/DDBJ databases">
        <title>Horizontal transmission and recombination maintain forever young bacterial symbiont genomes.</title>
        <authorList>
            <person name="Russell S.L."/>
            <person name="Pepper-Tunick E."/>
            <person name="Svedberg J."/>
            <person name="Byrne A."/>
            <person name="Ruelas Castillo J."/>
            <person name="Vollmers C."/>
            <person name="Beinart R.A."/>
            <person name="Corbett-Detig R."/>
        </authorList>
    </citation>
    <scope>NUCLEOTIDE SEQUENCE [LARGE SCALE GENOMIC DNA]</scope>
    <source>
        <strain evidence="16">JDF_Ridge</strain>
    </source>
</reference>
<gene>
    <name evidence="16" type="ORF">HUE58_01095</name>
</gene>
<evidence type="ECO:0000256" key="12">
    <source>
        <dbReference type="ARBA" id="ARBA00023235"/>
    </source>
</evidence>
<dbReference type="InterPro" id="IPR007197">
    <property type="entry name" value="rSAM"/>
</dbReference>
<keyword evidence="8 14" id="KW-0479">Metal-binding</keyword>
<evidence type="ECO:0000259" key="15">
    <source>
        <dbReference type="PROSITE" id="PS51918"/>
    </source>
</evidence>
<comment type="similarity">
    <text evidence="4">Belongs to the radical SAM superfamily. KamA family.</text>
</comment>
<evidence type="ECO:0000256" key="10">
    <source>
        <dbReference type="ARBA" id="ARBA00023004"/>
    </source>
</evidence>
<evidence type="ECO:0000256" key="13">
    <source>
        <dbReference type="ARBA" id="ARBA00030756"/>
    </source>
</evidence>
<dbReference type="NCBIfam" id="TIGR00238">
    <property type="entry name" value="KamA family radical SAM protein"/>
    <property type="match status" value="1"/>
</dbReference>
<keyword evidence="17" id="KW-1185">Reference proteome</keyword>
<dbReference type="Pfam" id="PF13353">
    <property type="entry name" value="Fer4_12"/>
    <property type="match status" value="1"/>
</dbReference>
<dbReference type="PANTHER" id="PTHR30538:SF1">
    <property type="entry name" value="L-LYSINE 2,3-AMINOMUTASE"/>
    <property type="match status" value="1"/>
</dbReference>
<protein>
    <recommendedName>
        <fullName evidence="5">L-lysine 2,3-aminomutase</fullName>
    </recommendedName>
    <alternativeName>
        <fullName evidence="13">EF-P post-translational modification enzyme B</fullName>
    </alternativeName>
</protein>
<dbReference type="KEGG" id="reo:HUE58_01095"/>
<keyword evidence="9" id="KW-0663">Pyridoxal phosphate</keyword>
<evidence type="ECO:0000256" key="8">
    <source>
        <dbReference type="ARBA" id="ARBA00022723"/>
    </source>
</evidence>
<dbReference type="InterPro" id="IPR058240">
    <property type="entry name" value="rSAM_sf"/>
</dbReference>
<dbReference type="PIRSF" id="PIRSF004911">
    <property type="entry name" value="DUF160"/>
    <property type="match status" value="1"/>
</dbReference>
<dbReference type="SFLD" id="SFLDS00029">
    <property type="entry name" value="Radical_SAM"/>
    <property type="match status" value="1"/>
</dbReference>
<dbReference type="SUPFAM" id="SSF102114">
    <property type="entry name" value="Radical SAM enzymes"/>
    <property type="match status" value="1"/>
</dbReference>
<evidence type="ECO:0000256" key="2">
    <source>
        <dbReference type="ARBA" id="ARBA00001933"/>
    </source>
</evidence>
<evidence type="ECO:0000313" key="16">
    <source>
        <dbReference type="EMBL" id="QKQ23812.1"/>
    </source>
</evidence>
<evidence type="ECO:0000256" key="4">
    <source>
        <dbReference type="ARBA" id="ARBA00008703"/>
    </source>
</evidence>
<dbReference type="SFLD" id="SFLDG01070">
    <property type="entry name" value="PLP-dependent"/>
    <property type="match status" value="1"/>
</dbReference>
<dbReference type="EMBL" id="CP054490">
    <property type="protein sequence ID" value="QKQ23812.1"/>
    <property type="molecule type" value="Genomic_DNA"/>
</dbReference>
<dbReference type="GO" id="GO:0046872">
    <property type="term" value="F:metal ion binding"/>
    <property type="evidence" value="ECO:0007669"/>
    <property type="project" value="UniProtKB-KW"/>
</dbReference>
<dbReference type="Gene3D" id="3.20.20.70">
    <property type="entry name" value="Aldolase class I"/>
    <property type="match status" value="1"/>
</dbReference>
<dbReference type="RefSeq" id="WP_174605252.1">
    <property type="nucleotide sequence ID" value="NZ_CP054490.1"/>
</dbReference>
<dbReference type="InterPro" id="IPR003739">
    <property type="entry name" value="Lys_aminomutase/Glu_NH3_mut"/>
</dbReference>
<evidence type="ECO:0000256" key="5">
    <source>
        <dbReference type="ARBA" id="ARBA00022363"/>
    </source>
</evidence>
<proteinExistence type="inferred from homology"/>
<dbReference type="CDD" id="cd01335">
    <property type="entry name" value="Radical_SAM"/>
    <property type="match status" value="1"/>
</dbReference>
<comment type="catalytic activity">
    <reaction evidence="1">
        <text>L-lysine = D-beta-lysine</text>
        <dbReference type="Rhea" id="RHEA:44148"/>
        <dbReference type="ChEBI" id="CHEBI:32551"/>
        <dbReference type="ChEBI" id="CHEBI:84138"/>
    </reaction>
</comment>
<dbReference type="AlphaFoldDB" id="A0A6N0HN84"/>
<evidence type="ECO:0000256" key="11">
    <source>
        <dbReference type="ARBA" id="ARBA00023014"/>
    </source>
</evidence>
<dbReference type="PROSITE" id="PS51918">
    <property type="entry name" value="RADICAL_SAM"/>
    <property type="match status" value="1"/>
</dbReference>
<feature type="binding site" evidence="14">
    <location>
        <position position="107"/>
    </location>
    <ligand>
        <name>[4Fe-4S] cluster</name>
        <dbReference type="ChEBI" id="CHEBI:49883"/>
        <note>4Fe-4S-S-AdoMet</note>
    </ligand>
</feature>
<name>A0A6N0HN84_9GAMM</name>
<evidence type="ECO:0000313" key="17">
    <source>
        <dbReference type="Proteomes" id="UP000509429"/>
    </source>
</evidence>
<evidence type="ECO:0000256" key="9">
    <source>
        <dbReference type="ARBA" id="ARBA00022898"/>
    </source>
</evidence>
<evidence type="ECO:0000256" key="7">
    <source>
        <dbReference type="ARBA" id="ARBA00022691"/>
    </source>
</evidence>
<comment type="cofactor">
    <cofactor evidence="2">
        <name>pyridoxal 5'-phosphate</name>
        <dbReference type="ChEBI" id="CHEBI:597326"/>
    </cofactor>
</comment>
<evidence type="ECO:0000256" key="14">
    <source>
        <dbReference type="PIRSR" id="PIRSR004911-1"/>
    </source>
</evidence>
<accession>A0A6N0HN84</accession>
<keyword evidence="11 14" id="KW-0411">Iron-sulfur</keyword>
<feature type="domain" description="Radical SAM core" evidence="15">
    <location>
        <begin position="89"/>
        <end position="309"/>
    </location>
</feature>
<dbReference type="GO" id="GO:0051539">
    <property type="term" value="F:4 iron, 4 sulfur cluster binding"/>
    <property type="evidence" value="ECO:0007669"/>
    <property type="project" value="UniProtKB-KW"/>
</dbReference>
<organism evidence="16 17">
    <name type="scientific">Candidatus Ruthia endofausta</name>
    <dbReference type="NCBI Taxonomy" id="2738852"/>
    <lineage>
        <taxon>Bacteria</taxon>
        <taxon>Pseudomonadati</taxon>
        <taxon>Pseudomonadota</taxon>
        <taxon>Gammaproteobacteria</taxon>
        <taxon>Candidatus Pseudothioglobaceae</taxon>
        <taxon>Candidatus Ruthturnera</taxon>
    </lineage>
</organism>
<feature type="binding site" evidence="14">
    <location>
        <position position="103"/>
    </location>
    <ligand>
        <name>[4Fe-4S] cluster</name>
        <dbReference type="ChEBI" id="CHEBI:49883"/>
        <note>4Fe-4S-S-AdoMet</note>
    </ligand>
</feature>
<evidence type="ECO:0000256" key="3">
    <source>
        <dbReference type="ARBA" id="ARBA00001966"/>
    </source>
</evidence>
<dbReference type="SFLD" id="SFLDF00314">
    <property type="entry name" value="L-lysine_2_3-aminomutase_(yjeK"/>
    <property type="match status" value="1"/>
</dbReference>
<dbReference type="InterPro" id="IPR013785">
    <property type="entry name" value="Aldolase_TIM"/>
</dbReference>
<keyword evidence="7" id="KW-0949">S-adenosyl-L-methionine</keyword>
<keyword evidence="6 14" id="KW-0004">4Fe-4S</keyword>
<dbReference type="PANTHER" id="PTHR30538">
    <property type="entry name" value="LYSINE 2,3-AMINOMUTASE-RELATED"/>
    <property type="match status" value="1"/>
</dbReference>
<dbReference type="GO" id="GO:0016853">
    <property type="term" value="F:isomerase activity"/>
    <property type="evidence" value="ECO:0007669"/>
    <property type="project" value="UniProtKB-KW"/>
</dbReference>
<dbReference type="Proteomes" id="UP000509429">
    <property type="component" value="Chromosome"/>
</dbReference>
<keyword evidence="12" id="KW-0413">Isomerase</keyword>
<feature type="binding site" evidence="14">
    <location>
        <position position="110"/>
    </location>
    <ligand>
        <name>[4Fe-4S] cluster</name>
        <dbReference type="ChEBI" id="CHEBI:49883"/>
        <note>4Fe-4S-S-AdoMet</note>
    </ligand>
</feature>
<evidence type="ECO:0000256" key="6">
    <source>
        <dbReference type="ARBA" id="ARBA00022485"/>
    </source>
</evidence>
<evidence type="ECO:0000256" key="1">
    <source>
        <dbReference type="ARBA" id="ARBA00001352"/>
    </source>
</evidence>
<keyword evidence="10" id="KW-0408">Iron</keyword>